<protein>
    <submittedName>
        <fullName evidence="5">S-layer protein</fullName>
    </submittedName>
</protein>
<feature type="region of interest" description="Disordered" evidence="2">
    <location>
        <begin position="396"/>
        <end position="457"/>
    </location>
</feature>
<evidence type="ECO:0000256" key="1">
    <source>
        <dbReference type="ARBA" id="ARBA00022729"/>
    </source>
</evidence>
<feature type="domain" description="CARDB" evidence="4">
    <location>
        <begin position="326"/>
        <end position="398"/>
    </location>
</feature>
<gene>
    <name evidence="5" type="ORF">AArcS_0502</name>
</gene>
<dbReference type="GO" id="GO:0005886">
    <property type="term" value="C:plasma membrane"/>
    <property type="evidence" value="ECO:0007669"/>
    <property type="project" value="UniProtKB-SubCell"/>
</dbReference>
<feature type="compositionally biased region" description="Acidic residues" evidence="2">
    <location>
        <begin position="412"/>
        <end position="454"/>
    </location>
</feature>
<keyword evidence="3" id="KW-1133">Transmembrane helix</keyword>
<dbReference type="GO" id="GO:0030115">
    <property type="term" value="C:S-layer"/>
    <property type="evidence" value="ECO:0007669"/>
    <property type="project" value="UniProtKB-SubCell"/>
</dbReference>
<organism evidence="5 6">
    <name type="scientific">Natranaeroarchaeum sulfidigenes</name>
    <dbReference type="NCBI Taxonomy" id="2784880"/>
    <lineage>
        <taxon>Archaea</taxon>
        <taxon>Methanobacteriati</taxon>
        <taxon>Methanobacteriota</taxon>
        <taxon>Stenosarchaea group</taxon>
        <taxon>Halobacteria</taxon>
        <taxon>Halobacteriales</taxon>
        <taxon>Natronoarchaeaceae</taxon>
        <taxon>Natranaeroarchaeum</taxon>
    </lineage>
</organism>
<dbReference type="Pfam" id="PF07705">
    <property type="entry name" value="CARDB"/>
    <property type="match status" value="1"/>
</dbReference>
<name>A0A897MMY1_9EURY</name>
<keyword evidence="3" id="KW-0472">Membrane</keyword>
<dbReference type="Gene3D" id="2.60.40.10">
    <property type="entry name" value="Immunoglobulins"/>
    <property type="match status" value="1"/>
</dbReference>
<feature type="compositionally biased region" description="Pro residues" evidence="2">
    <location>
        <begin position="306"/>
        <end position="316"/>
    </location>
</feature>
<evidence type="ECO:0000256" key="2">
    <source>
        <dbReference type="SAM" id="MobiDB-lite"/>
    </source>
</evidence>
<accession>A0A897MMY1</accession>
<feature type="transmembrane region" description="Helical" evidence="3">
    <location>
        <begin position="456"/>
        <end position="473"/>
    </location>
</feature>
<dbReference type="Proteomes" id="UP000663586">
    <property type="component" value="Chromosome"/>
</dbReference>
<keyword evidence="6" id="KW-1185">Reference proteome</keyword>
<keyword evidence="1" id="KW-0732">Signal</keyword>
<feature type="region of interest" description="Disordered" evidence="2">
    <location>
        <begin position="294"/>
        <end position="317"/>
    </location>
</feature>
<dbReference type="InterPro" id="IPR011635">
    <property type="entry name" value="CARDB"/>
</dbReference>
<keyword evidence="3" id="KW-0812">Transmembrane</keyword>
<dbReference type="AlphaFoldDB" id="A0A897MMY1"/>
<proteinExistence type="predicted"/>
<dbReference type="InterPro" id="IPR013783">
    <property type="entry name" value="Ig-like_fold"/>
</dbReference>
<dbReference type="KEGG" id="hara:AArcS_0502"/>
<dbReference type="NCBIfam" id="TIGR04126">
    <property type="entry name" value="PGF_CTERM"/>
    <property type="match status" value="1"/>
</dbReference>
<evidence type="ECO:0000313" key="6">
    <source>
        <dbReference type="Proteomes" id="UP000663586"/>
    </source>
</evidence>
<evidence type="ECO:0000259" key="4">
    <source>
        <dbReference type="Pfam" id="PF07705"/>
    </source>
</evidence>
<sequence>MTHDMKFTQTKSRAVTVAAVLLVSVVAASVAFSGVGLASVDTADRTVGETVVEPGDSVAVSVELTVTDGGDRLTIQDDFTHAGAAEAGDLQHNGESIDPVIFAVDDRGLTVAAEESFEDGDTVTVEYTVTVADAVDSDETVSFDGTAGIDEQEDVDIGGDSSVEIAENPIASADRSLDPTTVDAGETATVDLALELDDDADRITVFEDYERVSDATVQSVTHDGESVDPVIDAIDDESLTIGLEEPFEDGDTVEISYSVSVPEDAADDTEYAFTGVATADNQPDVQIIGDDSLTVDVDDSDDTSPAPSPPPTPSPDPAAFDISTVEANSSISVDETLTVTATVENTGDEDDEQDVSLLLDGDVVDSDTTALDGDEAADVTLSTTFDDAGEYDMVLETEDDSTDLSFTVTKADDDDTEEDDTEEDETEDEDADDTEQDDETEDDTADDEPADDDQPGFGVLVTLVGVVAVLIVGHRRT</sequence>
<dbReference type="EMBL" id="CP064786">
    <property type="protein sequence ID" value="QSG01731.1"/>
    <property type="molecule type" value="Genomic_DNA"/>
</dbReference>
<dbReference type="InterPro" id="IPR026371">
    <property type="entry name" value="PGF_CTERM"/>
</dbReference>
<reference evidence="5" key="1">
    <citation type="submission" date="2020-11" db="EMBL/GenBank/DDBJ databases">
        <title>Carbohydrate-dependent, anaerobic sulfur respiration: A novel catabolism in halophilic archaea.</title>
        <authorList>
            <person name="Sorokin D.Y."/>
            <person name="Messina E."/>
            <person name="Smedile F."/>
            <person name="La Cono V."/>
            <person name="Hallsworth J.E."/>
            <person name="Yakimov M.M."/>
        </authorList>
    </citation>
    <scope>NUCLEOTIDE SEQUENCE</scope>
    <source>
        <strain evidence="5">AArc-S</strain>
    </source>
</reference>
<evidence type="ECO:0000313" key="5">
    <source>
        <dbReference type="EMBL" id="QSG01731.1"/>
    </source>
</evidence>
<evidence type="ECO:0000256" key="3">
    <source>
        <dbReference type="SAM" id="Phobius"/>
    </source>
</evidence>